<gene>
    <name evidence="1" type="ORF">AUR66_09465</name>
</gene>
<dbReference type="RefSeq" id="WP_058571292.1">
    <property type="nucleotide sequence ID" value="NZ_LOPV01000092.1"/>
</dbReference>
<evidence type="ECO:0008006" key="3">
    <source>
        <dbReference type="Google" id="ProtNLM"/>
    </source>
</evidence>
<dbReference type="InterPro" id="IPR036390">
    <property type="entry name" value="WH_DNA-bd_sf"/>
</dbReference>
<evidence type="ECO:0000313" key="2">
    <source>
        <dbReference type="Proteomes" id="UP000053157"/>
    </source>
</evidence>
<name>A0A0W1STS7_9EURY</name>
<sequence length="99" mass="11392">MRARREFRNRRDIEVAVLDALVDRHDEGMTVFELRAAVDADIDTIEDALSALKSENLIVVEEAQQRVLIHPDERVVPDPSEEMKNDATLLDRLRERLGL</sequence>
<dbReference type="OrthoDB" id="306709at2157"/>
<dbReference type="EMBL" id="LOPV01000092">
    <property type="protein sequence ID" value="KTG29655.1"/>
    <property type="molecule type" value="Genomic_DNA"/>
</dbReference>
<organism evidence="1 2">
    <name type="scientific">Haloferax profundi</name>
    <dbReference type="NCBI Taxonomy" id="1544718"/>
    <lineage>
        <taxon>Archaea</taxon>
        <taxon>Methanobacteriati</taxon>
        <taxon>Methanobacteriota</taxon>
        <taxon>Stenosarchaea group</taxon>
        <taxon>Halobacteria</taxon>
        <taxon>Halobacteriales</taxon>
        <taxon>Haloferacaceae</taxon>
        <taxon>Haloferax</taxon>
    </lineage>
</organism>
<dbReference type="AlphaFoldDB" id="A0A0W1STS7"/>
<dbReference type="InterPro" id="IPR045490">
    <property type="entry name" value="DUF6432"/>
</dbReference>
<comment type="caution">
    <text evidence="1">The sequence shown here is derived from an EMBL/GenBank/DDBJ whole genome shotgun (WGS) entry which is preliminary data.</text>
</comment>
<proteinExistence type="predicted"/>
<protein>
    <recommendedName>
        <fullName evidence="3">MarR family transcriptional regulator</fullName>
    </recommendedName>
</protein>
<reference evidence="1 2" key="1">
    <citation type="submission" date="2015-12" db="EMBL/GenBank/DDBJ databases">
        <title>Haloferax profundi sp. nov. isolated from the Discovery deep brine-seawater interface in the Red Sea.</title>
        <authorList>
            <person name="Zhang G."/>
            <person name="Stingl U."/>
            <person name="Rashid M."/>
        </authorList>
    </citation>
    <scope>NUCLEOTIDE SEQUENCE [LARGE SCALE GENOMIC DNA]</scope>
    <source>
        <strain evidence="1 2">SB29</strain>
    </source>
</reference>
<evidence type="ECO:0000313" key="1">
    <source>
        <dbReference type="EMBL" id="KTG29655.1"/>
    </source>
</evidence>
<accession>A0A0W1STS7</accession>
<dbReference type="Pfam" id="PF20024">
    <property type="entry name" value="DUF6432"/>
    <property type="match status" value="1"/>
</dbReference>
<dbReference type="Proteomes" id="UP000053157">
    <property type="component" value="Unassembled WGS sequence"/>
</dbReference>
<keyword evidence="2" id="KW-1185">Reference proteome</keyword>
<dbReference type="SUPFAM" id="SSF46785">
    <property type="entry name" value="Winged helix' DNA-binding domain"/>
    <property type="match status" value="1"/>
</dbReference>